<dbReference type="PROSITE" id="PS51257">
    <property type="entry name" value="PROKAR_LIPOPROTEIN"/>
    <property type="match status" value="1"/>
</dbReference>
<dbReference type="AlphaFoldDB" id="A0A9X2NY69"/>
<keyword evidence="4" id="KW-1185">Reference proteome</keyword>
<reference evidence="3" key="1">
    <citation type="journal article" date="2022" name="Arch. Microbiol.">
        <title>Bacteroides muris sp. nov. isolated from the cecum of wild-derived house mice.</title>
        <authorList>
            <person name="Fokt H."/>
            <person name="Unni R."/>
            <person name="Repnik U."/>
            <person name="Schmitz R.A."/>
            <person name="Bramkamp M."/>
            <person name="Baines J.F."/>
            <person name="Unterweger D."/>
        </authorList>
    </citation>
    <scope>NUCLEOTIDE SEQUENCE</scope>
    <source>
        <strain evidence="2">KH365_2</strain>
        <strain evidence="3">KH569_7</strain>
    </source>
</reference>
<comment type="caution">
    <text evidence="3">The sequence shown here is derived from an EMBL/GenBank/DDBJ whole genome shotgun (WGS) entry which is preliminary data.</text>
</comment>
<evidence type="ECO:0000313" key="3">
    <source>
        <dbReference type="EMBL" id="MCR6508506.1"/>
    </source>
</evidence>
<organism evidence="3 5">
    <name type="scientific">Bacteroides muris</name>
    <name type="common">ex Fokt et al. 2023</name>
    <dbReference type="NCBI Taxonomy" id="2937417"/>
    <lineage>
        <taxon>Bacteria</taxon>
        <taxon>Pseudomonadati</taxon>
        <taxon>Bacteroidota</taxon>
        <taxon>Bacteroidia</taxon>
        <taxon>Bacteroidales</taxon>
        <taxon>Bacteroidaceae</taxon>
        <taxon>Bacteroides</taxon>
    </lineage>
</organism>
<keyword evidence="1" id="KW-0732">Signal</keyword>
<evidence type="ECO:0000313" key="2">
    <source>
        <dbReference type="EMBL" id="MCR6504984.1"/>
    </source>
</evidence>
<gene>
    <name evidence="3" type="ORF">M1B78_10095</name>
    <name evidence="2" type="ORF">M1B79_09945</name>
</gene>
<name>A0A9X2NY69_9BACE</name>
<evidence type="ECO:0000313" key="4">
    <source>
        <dbReference type="Proteomes" id="UP001143192"/>
    </source>
</evidence>
<feature type="chain" id="PRO_5044703819" evidence="1">
    <location>
        <begin position="27"/>
        <end position="372"/>
    </location>
</feature>
<sequence length="372" mass="42168">MKRTFPFLLLVLILTGALTMSCSRRTSDGTTTFYLEGVAVPTDSLQNGYVVIDADANEIIIEVSKEQHFFETYRLTADSACLTQRYGARGAGPTELAEAHSIYYHKPTRNMLLYSGNDMGAQLINLNTKAVYPVTAFRQNASLWLMKADFVNDSIVLVACVIPNPKNKRQDWFKLLHLPTGRLTDVAGFFPADGFDGPMMTKQWIYNSSARLKKHPTRNRFLYGCGDEGLYAEIFDLEDNRVINRKVMLDQYPTYQPGEDGISPEGAPDWQLTGFKVSVTSRYIYLLLSRESHGERRAITRGQTPDKFKGPGKRTAFSEEILVFDWEGRLCHKLHLNPFVVNIAVTEDDSLIYGITESEAYEPVLMRYPHIF</sequence>
<dbReference type="Proteomes" id="UP001143192">
    <property type="component" value="Unassembled WGS sequence"/>
</dbReference>
<reference evidence="3" key="2">
    <citation type="submission" date="2022-04" db="EMBL/GenBank/DDBJ databases">
        <authorList>
            <person name="Fokt H."/>
            <person name="Baines J."/>
        </authorList>
    </citation>
    <scope>NUCLEOTIDE SEQUENCE</scope>
    <source>
        <strain evidence="2">KH365_2</strain>
        <strain evidence="3">KH569_7</strain>
    </source>
</reference>
<dbReference type="RefSeq" id="WP_257931622.1">
    <property type="nucleotide sequence ID" value="NZ_JAMZED010000020.1"/>
</dbReference>
<protein>
    <submittedName>
        <fullName evidence="3">TolB-like 6-bladed beta-propeller domain-containing protein</fullName>
    </submittedName>
</protein>
<dbReference type="Proteomes" id="UP001143810">
    <property type="component" value="Unassembled WGS sequence"/>
</dbReference>
<evidence type="ECO:0000256" key="1">
    <source>
        <dbReference type="SAM" id="SignalP"/>
    </source>
</evidence>
<feature type="signal peptide" evidence="1">
    <location>
        <begin position="1"/>
        <end position="26"/>
    </location>
</feature>
<dbReference type="EMBL" id="JAMZED010000020">
    <property type="protein sequence ID" value="MCR6504984.1"/>
    <property type="molecule type" value="Genomic_DNA"/>
</dbReference>
<dbReference type="Pfam" id="PF15869">
    <property type="entry name" value="TolB_like"/>
    <property type="match status" value="1"/>
</dbReference>
<proteinExistence type="predicted"/>
<dbReference type="EMBL" id="JAMZEE010000021">
    <property type="protein sequence ID" value="MCR6508506.1"/>
    <property type="molecule type" value="Genomic_DNA"/>
</dbReference>
<accession>A0A9X2NY69</accession>
<evidence type="ECO:0000313" key="5">
    <source>
        <dbReference type="Proteomes" id="UP001143810"/>
    </source>
</evidence>